<sequence>MFYKEINPKEENVDNSKEFNLLFNALDEYVLVVDEEGTILNANKSALLRLGYTSEEIYGMSLSYLCLSKSIDEIREIIKNTLEGRISKCKIQFCTKLRVQISIEACVFIGKWNEKIAIYAICKEVSEASEINVSLKIVNYN</sequence>
<name>A0A934HZT3_9CLOT</name>
<evidence type="ECO:0000313" key="2">
    <source>
        <dbReference type="EMBL" id="MBI6875119.1"/>
    </source>
</evidence>
<dbReference type="RefSeq" id="WP_211144477.1">
    <property type="nucleotide sequence ID" value="NZ_JAEEGB010000038.1"/>
</dbReference>
<dbReference type="GO" id="GO:0006355">
    <property type="term" value="P:regulation of DNA-templated transcription"/>
    <property type="evidence" value="ECO:0007669"/>
    <property type="project" value="InterPro"/>
</dbReference>
<dbReference type="AlphaFoldDB" id="A0A934HZT3"/>
<dbReference type="Pfam" id="PF13426">
    <property type="entry name" value="PAS_9"/>
    <property type="match status" value="1"/>
</dbReference>
<dbReference type="Gene3D" id="3.30.450.20">
    <property type="entry name" value="PAS domain"/>
    <property type="match status" value="1"/>
</dbReference>
<dbReference type="CDD" id="cd00130">
    <property type="entry name" value="PAS"/>
    <property type="match status" value="1"/>
</dbReference>
<feature type="domain" description="PAS" evidence="1">
    <location>
        <begin position="15"/>
        <end position="85"/>
    </location>
</feature>
<dbReference type="SUPFAM" id="SSF55785">
    <property type="entry name" value="PYP-like sensor domain (PAS domain)"/>
    <property type="match status" value="1"/>
</dbReference>
<dbReference type="PROSITE" id="PS50112">
    <property type="entry name" value="PAS"/>
    <property type="match status" value="1"/>
</dbReference>
<evidence type="ECO:0000313" key="3">
    <source>
        <dbReference type="Proteomes" id="UP000622687"/>
    </source>
</evidence>
<keyword evidence="3" id="KW-1185">Reference proteome</keyword>
<dbReference type="Proteomes" id="UP000622687">
    <property type="component" value="Unassembled WGS sequence"/>
</dbReference>
<protein>
    <submittedName>
        <fullName evidence="2">PAS domain S-box protein</fullName>
    </submittedName>
</protein>
<accession>A0A934HZT3</accession>
<evidence type="ECO:0000259" key="1">
    <source>
        <dbReference type="PROSITE" id="PS50112"/>
    </source>
</evidence>
<organism evidence="2 3">
    <name type="scientific">Clostridium aciditolerans</name>
    <dbReference type="NCBI Taxonomy" id="339861"/>
    <lineage>
        <taxon>Bacteria</taxon>
        <taxon>Bacillati</taxon>
        <taxon>Bacillota</taxon>
        <taxon>Clostridia</taxon>
        <taxon>Eubacteriales</taxon>
        <taxon>Clostridiaceae</taxon>
        <taxon>Clostridium</taxon>
    </lineage>
</organism>
<dbReference type="InterPro" id="IPR035965">
    <property type="entry name" value="PAS-like_dom_sf"/>
</dbReference>
<dbReference type="InterPro" id="IPR000014">
    <property type="entry name" value="PAS"/>
</dbReference>
<reference evidence="2" key="1">
    <citation type="submission" date="2020-12" db="EMBL/GenBank/DDBJ databases">
        <title>Clostridium thailandense sp. nov., a novel acetogenic bacterium isolated from peat land soil in Thailand.</title>
        <authorList>
            <person name="Chaikitkaew S."/>
            <person name="Birkeland N.K."/>
        </authorList>
    </citation>
    <scope>NUCLEOTIDE SEQUENCE</scope>
    <source>
        <strain evidence="2">DSM 17425</strain>
    </source>
</reference>
<dbReference type="SMART" id="SM00091">
    <property type="entry name" value="PAS"/>
    <property type="match status" value="1"/>
</dbReference>
<dbReference type="NCBIfam" id="TIGR00229">
    <property type="entry name" value="sensory_box"/>
    <property type="match status" value="1"/>
</dbReference>
<gene>
    <name evidence="2" type="ORF">I6U51_20810</name>
</gene>
<comment type="caution">
    <text evidence="2">The sequence shown here is derived from an EMBL/GenBank/DDBJ whole genome shotgun (WGS) entry which is preliminary data.</text>
</comment>
<dbReference type="EMBL" id="JAEEGB010000038">
    <property type="protein sequence ID" value="MBI6875119.1"/>
    <property type="molecule type" value="Genomic_DNA"/>
</dbReference>
<proteinExistence type="predicted"/>